<dbReference type="GO" id="GO:0005737">
    <property type="term" value="C:cytoplasm"/>
    <property type="evidence" value="ECO:0007669"/>
    <property type="project" value="UniProtKB-SubCell"/>
</dbReference>
<protein>
    <recommendedName>
        <fullName evidence="3 11">Tyrosine recombinase XerD</fullName>
    </recommendedName>
</protein>
<organism evidence="14 15">
    <name type="scientific">Dissulfuribacter thermophilus</name>
    <dbReference type="NCBI Taxonomy" id="1156395"/>
    <lineage>
        <taxon>Bacteria</taxon>
        <taxon>Pseudomonadati</taxon>
        <taxon>Thermodesulfobacteriota</taxon>
        <taxon>Dissulfuribacteria</taxon>
        <taxon>Dissulfuribacterales</taxon>
        <taxon>Dissulfuribacteraceae</taxon>
        <taxon>Dissulfuribacter</taxon>
    </lineage>
</organism>
<comment type="subunit">
    <text evidence="11">Forms a cyclic heterotetrameric complex composed of two molecules of XerC and two molecules of XerD.</text>
</comment>
<dbReference type="Proteomes" id="UP000093080">
    <property type="component" value="Unassembled WGS sequence"/>
</dbReference>
<evidence type="ECO:0000256" key="2">
    <source>
        <dbReference type="ARBA" id="ARBA00010450"/>
    </source>
</evidence>
<dbReference type="GO" id="GO:0003677">
    <property type="term" value="F:DNA binding"/>
    <property type="evidence" value="ECO:0007669"/>
    <property type="project" value="UniProtKB-UniRule"/>
</dbReference>
<dbReference type="RefSeq" id="WP_067618137.1">
    <property type="nucleotide sequence ID" value="NZ_MAGO01000006.1"/>
</dbReference>
<feature type="active site" description="O-(3'-phospho-DNA)-tyrosine intermediate" evidence="11">
    <location>
        <position position="285"/>
    </location>
</feature>
<keyword evidence="6 11" id="KW-0159">Chromosome partition</keyword>
<evidence type="ECO:0000256" key="7">
    <source>
        <dbReference type="ARBA" id="ARBA00022908"/>
    </source>
</evidence>
<sequence>MKPLADSEGFYIYLDDYLAHLSLERGLSKNTLSSYSGDIQNFLKFLEKKGLTDLSQVKSAQISEWLHVSRLSGTSPRTNARRLSSIRGFFDFLVREGKIKASPCSLIKGPRLGLTLPYALTVEEVTNLLSAPDTKTPMGIRDKAILELAYATGLRATELCGLQTGQIDFSMGFVRVKGKGGRERIVPIGKVAMDALEEYLVKARPVFLKGKQSPIVFLSKKGGAITRQRFWQILRMYAERAGIKRKVSPHTLRHSFATHLLKGGADLRTVQILLGHQNIVTTQIYTHIDVEHLRDTHRRYHPRG</sequence>
<keyword evidence="7 11" id="KW-0229">DNA integration</keyword>
<dbReference type="Pfam" id="PF00589">
    <property type="entry name" value="Phage_integrase"/>
    <property type="match status" value="1"/>
</dbReference>
<evidence type="ECO:0000256" key="4">
    <source>
        <dbReference type="ARBA" id="ARBA00022490"/>
    </source>
</evidence>
<gene>
    <name evidence="11" type="primary">xerD</name>
    <name evidence="14" type="ORF">DBT_1424</name>
</gene>
<evidence type="ECO:0000256" key="10">
    <source>
        <dbReference type="ARBA" id="ARBA00023306"/>
    </source>
</evidence>
<keyword evidence="5 11" id="KW-0132">Cell division</keyword>
<evidence type="ECO:0000259" key="12">
    <source>
        <dbReference type="PROSITE" id="PS51898"/>
    </source>
</evidence>
<dbReference type="PANTHER" id="PTHR30349:SF81">
    <property type="entry name" value="TYROSINE RECOMBINASE XERC"/>
    <property type="match status" value="1"/>
</dbReference>
<keyword evidence="4 11" id="KW-0963">Cytoplasm</keyword>
<dbReference type="HAMAP" id="MF_01808">
    <property type="entry name" value="Recomb_XerC_XerD"/>
    <property type="match status" value="1"/>
</dbReference>
<dbReference type="NCBIfam" id="NF040815">
    <property type="entry name" value="recomb_XerA_Arch"/>
    <property type="match status" value="1"/>
</dbReference>
<evidence type="ECO:0000259" key="13">
    <source>
        <dbReference type="PROSITE" id="PS51900"/>
    </source>
</evidence>
<dbReference type="NCBIfam" id="TIGR02225">
    <property type="entry name" value="recomb_XerD"/>
    <property type="match status" value="1"/>
</dbReference>
<dbReference type="InterPro" id="IPR050090">
    <property type="entry name" value="Tyrosine_recombinase_XerCD"/>
</dbReference>
<keyword evidence="10 11" id="KW-0131">Cell cycle</keyword>
<evidence type="ECO:0000256" key="9">
    <source>
        <dbReference type="ARBA" id="ARBA00023172"/>
    </source>
</evidence>
<dbReference type="InterPro" id="IPR011932">
    <property type="entry name" value="Recomb_XerD"/>
</dbReference>
<feature type="active site" evidence="11">
    <location>
        <position position="253"/>
    </location>
</feature>
<dbReference type="PATRIC" id="fig|1156395.6.peg.1438"/>
<reference evidence="14 15" key="1">
    <citation type="submission" date="2016-06" db="EMBL/GenBank/DDBJ databases">
        <title>Respiratory ammonification of nitrate coupled to the oxidation of elemental sulfur in deep-sea autotrophic thermophilic bacteria.</title>
        <authorList>
            <person name="Slobodkina G.B."/>
            <person name="Mardanov A.V."/>
            <person name="Ravin N.V."/>
            <person name="Frolova A.A."/>
            <person name="Viryasiv M.B."/>
            <person name="Chernyh N.A."/>
            <person name="Bonch-Osmolovskaya E.A."/>
            <person name="Slobodkin A.I."/>
        </authorList>
    </citation>
    <scope>NUCLEOTIDE SEQUENCE [LARGE SCALE GENOMIC DNA]</scope>
    <source>
        <strain evidence="14 15">S69</strain>
    </source>
</reference>
<dbReference type="InterPro" id="IPR013762">
    <property type="entry name" value="Integrase-like_cat_sf"/>
</dbReference>
<comment type="similarity">
    <text evidence="2 11">Belongs to the 'phage' integrase family. XerD subfamily.</text>
</comment>
<dbReference type="Pfam" id="PF02899">
    <property type="entry name" value="Phage_int_SAM_1"/>
    <property type="match status" value="1"/>
</dbReference>
<dbReference type="InterPro" id="IPR004107">
    <property type="entry name" value="Integrase_SAM-like_N"/>
</dbReference>
<dbReference type="AlphaFoldDB" id="A0A1B9F6B0"/>
<feature type="active site" evidence="11">
    <location>
        <position position="155"/>
    </location>
</feature>
<feature type="domain" description="Tyr recombinase" evidence="12">
    <location>
        <begin position="115"/>
        <end position="298"/>
    </location>
</feature>
<proteinExistence type="inferred from homology"/>
<dbReference type="HAMAP" id="MF_01807">
    <property type="entry name" value="Recomb_XerD"/>
    <property type="match status" value="1"/>
</dbReference>
<name>A0A1B9F6B0_9BACT</name>
<dbReference type="InterPro" id="IPR010998">
    <property type="entry name" value="Integrase_recombinase_N"/>
</dbReference>
<dbReference type="InterPro" id="IPR044068">
    <property type="entry name" value="CB"/>
</dbReference>
<evidence type="ECO:0000256" key="6">
    <source>
        <dbReference type="ARBA" id="ARBA00022829"/>
    </source>
</evidence>
<dbReference type="STRING" id="1156395.DBT_1424"/>
<dbReference type="PROSITE" id="PS51898">
    <property type="entry name" value="TYR_RECOMBINASE"/>
    <property type="match status" value="1"/>
</dbReference>
<evidence type="ECO:0000256" key="5">
    <source>
        <dbReference type="ARBA" id="ARBA00022618"/>
    </source>
</evidence>
<feature type="active site" evidence="11">
    <location>
        <position position="179"/>
    </location>
</feature>
<dbReference type="GO" id="GO:0009037">
    <property type="term" value="F:tyrosine-based site-specific recombinase activity"/>
    <property type="evidence" value="ECO:0007669"/>
    <property type="project" value="UniProtKB-UniRule"/>
</dbReference>
<evidence type="ECO:0000313" key="15">
    <source>
        <dbReference type="Proteomes" id="UP000093080"/>
    </source>
</evidence>
<dbReference type="EMBL" id="MAGO01000006">
    <property type="protein sequence ID" value="OCC15301.1"/>
    <property type="molecule type" value="Genomic_DNA"/>
</dbReference>
<keyword evidence="15" id="KW-1185">Reference proteome</keyword>
<comment type="caution">
    <text evidence="14">The sequence shown here is derived from an EMBL/GenBank/DDBJ whole genome shotgun (WGS) entry which is preliminary data.</text>
</comment>
<evidence type="ECO:0000256" key="11">
    <source>
        <dbReference type="HAMAP-Rule" id="MF_01807"/>
    </source>
</evidence>
<feature type="active site" evidence="11">
    <location>
        <position position="250"/>
    </location>
</feature>
<dbReference type="InterPro" id="IPR011010">
    <property type="entry name" value="DNA_brk_join_enz"/>
</dbReference>
<evidence type="ECO:0000256" key="1">
    <source>
        <dbReference type="ARBA" id="ARBA00004496"/>
    </source>
</evidence>
<feature type="domain" description="Core-binding (CB)" evidence="13">
    <location>
        <begin position="8"/>
        <end position="94"/>
    </location>
</feature>
<dbReference type="GO" id="GO:0007059">
    <property type="term" value="P:chromosome segregation"/>
    <property type="evidence" value="ECO:0007669"/>
    <property type="project" value="UniProtKB-UniRule"/>
</dbReference>
<dbReference type="Gene3D" id="1.10.150.130">
    <property type="match status" value="1"/>
</dbReference>
<dbReference type="GO" id="GO:0006313">
    <property type="term" value="P:DNA transposition"/>
    <property type="evidence" value="ECO:0007669"/>
    <property type="project" value="UniProtKB-UniRule"/>
</dbReference>
<dbReference type="CDD" id="cd00798">
    <property type="entry name" value="INT_XerDC_C"/>
    <property type="match status" value="1"/>
</dbReference>
<dbReference type="PANTHER" id="PTHR30349">
    <property type="entry name" value="PHAGE INTEGRASE-RELATED"/>
    <property type="match status" value="1"/>
</dbReference>
<evidence type="ECO:0000313" key="14">
    <source>
        <dbReference type="EMBL" id="OCC15301.1"/>
    </source>
</evidence>
<dbReference type="GO" id="GO:0051301">
    <property type="term" value="P:cell division"/>
    <property type="evidence" value="ECO:0007669"/>
    <property type="project" value="UniProtKB-KW"/>
</dbReference>
<evidence type="ECO:0000256" key="3">
    <source>
        <dbReference type="ARBA" id="ARBA00015810"/>
    </source>
</evidence>
<dbReference type="SUPFAM" id="SSF56349">
    <property type="entry name" value="DNA breaking-rejoining enzymes"/>
    <property type="match status" value="1"/>
</dbReference>
<dbReference type="Gene3D" id="1.10.443.10">
    <property type="entry name" value="Intergrase catalytic core"/>
    <property type="match status" value="1"/>
</dbReference>
<keyword evidence="8 11" id="KW-0238">DNA-binding</keyword>
<comment type="subcellular location">
    <subcellularLocation>
        <location evidence="1 11">Cytoplasm</location>
    </subcellularLocation>
</comment>
<keyword evidence="9 11" id="KW-0233">DNA recombination</keyword>
<evidence type="ECO:0000256" key="8">
    <source>
        <dbReference type="ARBA" id="ARBA00023125"/>
    </source>
</evidence>
<feature type="active site" evidence="11">
    <location>
        <position position="276"/>
    </location>
</feature>
<dbReference type="NCBIfam" id="NF001399">
    <property type="entry name" value="PRK00283.1"/>
    <property type="match status" value="1"/>
</dbReference>
<dbReference type="InterPro" id="IPR023009">
    <property type="entry name" value="Tyrosine_recombinase_XerC/XerD"/>
</dbReference>
<comment type="function">
    <text evidence="11">Site-specific tyrosine recombinase, which acts by catalyzing the cutting and rejoining of the recombining DNA molecules. The XerC-XerD complex is essential to convert dimers of the bacterial chromosome into monomers to permit their segregation at cell division. It also contributes to the segregational stability of plasmids.</text>
</comment>
<dbReference type="PROSITE" id="PS51900">
    <property type="entry name" value="CB"/>
    <property type="match status" value="1"/>
</dbReference>
<accession>A0A1B9F6B0</accession>
<dbReference type="InterPro" id="IPR002104">
    <property type="entry name" value="Integrase_catalytic"/>
</dbReference>